<evidence type="ECO:0000256" key="1">
    <source>
        <dbReference type="ARBA" id="ARBA00004434"/>
    </source>
</evidence>
<reference evidence="11 12" key="1">
    <citation type="submission" date="2019-03" db="EMBL/GenBank/DDBJ databases">
        <authorList>
            <person name="Gaulin E."/>
            <person name="Dumas B."/>
        </authorList>
    </citation>
    <scope>NUCLEOTIDE SEQUENCE [LARGE SCALE GENOMIC DNA]</scope>
    <source>
        <strain evidence="11">CBS 568.67</strain>
    </source>
</reference>
<feature type="domain" description="Letm1 RBD" evidence="9">
    <location>
        <begin position="133"/>
        <end position="328"/>
    </location>
</feature>
<keyword evidence="12" id="KW-1185">Reference proteome</keyword>
<keyword evidence="6 8" id="KW-0472">Membrane</keyword>
<dbReference type="AlphaFoldDB" id="A0A485LTR0"/>
<dbReference type="PANTHER" id="PTHR14009:SF1">
    <property type="entry name" value="MITOCHONDRIAL PROTON_CALCIUM EXCHANGER PROTEIN"/>
    <property type="match status" value="1"/>
</dbReference>
<dbReference type="InterPro" id="IPR033122">
    <property type="entry name" value="LETM1-like_RBD"/>
</dbReference>
<sequence>MMLLVVSGRRGTGSHRFLKPAYACAAMSTEKLSPFQTLKQKVLDPFTFGAKELIRENREAWASRSKLQATPGILLSRREMFVLRQAPRDLIKSLPLLIAFAVPLVGYFAPVLGYYYPKWTLPWQFWSADHKAQFFEADVRQKAAFYPDIARRIAAIDTSNTFFQDVAAVYAKDGAATHDKMDPKILPEFNDFFAGPADLSKLPTAHLRVLIRATSASPLVHIYAYLPKTNLVERLERRASEISVDDLLLLQEGGVARLSLQELVFACEERGLVVSSYKNEAACRVALEEWLSMYDEKLPTAHAASLVLHAPILGDFDGDVDEAPVAAA</sequence>
<evidence type="ECO:0000256" key="4">
    <source>
        <dbReference type="ARBA" id="ARBA00022989"/>
    </source>
</evidence>
<name>A0A485LTR0_9STRA</name>
<evidence type="ECO:0000259" key="9">
    <source>
        <dbReference type="PROSITE" id="PS51758"/>
    </source>
</evidence>
<proteinExistence type="predicted"/>
<dbReference type="GO" id="GO:0030003">
    <property type="term" value="P:intracellular monoatomic cation homeostasis"/>
    <property type="evidence" value="ECO:0007669"/>
    <property type="project" value="TreeGrafter"/>
</dbReference>
<organism evidence="11 12">
    <name type="scientific">Aphanomyces stellatus</name>
    <dbReference type="NCBI Taxonomy" id="120398"/>
    <lineage>
        <taxon>Eukaryota</taxon>
        <taxon>Sar</taxon>
        <taxon>Stramenopiles</taxon>
        <taxon>Oomycota</taxon>
        <taxon>Saprolegniomycetes</taxon>
        <taxon>Saprolegniales</taxon>
        <taxon>Verrucalvaceae</taxon>
        <taxon>Aphanomyces</taxon>
    </lineage>
</organism>
<evidence type="ECO:0000313" key="12">
    <source>
        <dbReference type="Proteomes" id="UP000332933"/>
    </source>
</evidence>
<reference evidence="10" key="2">
    <citation type="submission" date="2019-06" db="EMBL/GenBank/DDBJ databases">
        <title>Genomics analysis of Aphanomyces spp. identifies a new class of oomycete effector associated with host adaptation.</title>
        <authorList>
            <person name="Gaulin E."/>
        </authorList>
    </citation>
    <scope>NUCLEOTIDE SEQUENCE</scope>
    <source>
        <strain evidence="10">CBS 578.67</strain>
    </source>
</reference>
<dbReference type="InterPro" id="IPR044202">
    <property type="entry name" value="LETM1/MDM38-like"/>
</dbReference>
<dbReference type="GO" id="GO:0043022">
    <property type="term" value="F:ribosome binding"/>
    <property type="evidence" value="ECO:0007669"/>
    <property type="project" value="InterPro"/>
</dbReference>
<protein>
    <submittedName>
        <fullName evidence="11">Aste57867_25147 protein</fullName>
    </submittedName>
</protein>
<dbReference type="PROSITE" id="PS51758">
    <property type="entry name" value="LETM1_RBD"/>
    <property type="match status" value="1"/>
</dbReference>
<accession>A0A485LTR0</accession>
<comment type="subcellular location">
    <subcellularLocation>
        <location evidence="1">Mitochondrion inner membrane</location>
        <topology evidence="1">Single-pass membrane protein</topology>
    </subcellularLocation>
</comment>
<gene>
    <name evidence="11" type="primary">Aste57867_25147</name>
    <name evidence="10" type="ORF">As57867_025069</name>
    <name evidence="11" type="ORF">ASTE57867_25147</name>
</gene>
<evidence type="ECO:0000256" key="6">
    <source>
        <dbReference type="ARBA" id="ARBA00023136"/>
    </source>
</evidence>
<evidence type="ECO:0000256" key="3">
    <source>
        <dbReference type="ARBA" id="ARBA00022792"/>
    </source>
</evidence>
<evidence type="ECO:0000256" key="2">
    <source>
        <dbReference type="ARBA" id="ARBA00022692"/>
    </source>
</evidence>
<evidence type="ECO:0000256" key="5">
    <source>
        <dbReference type="ARBA" id="ARBA00023128"/>
    </source>
</evidence>
<evidence type="ECO:0000256" key="8">
    <source>
        <dbReference type="SAM" id="Phobius"/>
    </source>
</evidence>
<dbReference type="PANTHER" id="PTHR14009">
    <property type="entry name" value="LEUCINE ZIPPER-EF-HAND CONTAINING TRANSMEMBRANE PROTEIN"/>
    <property type="match status" value="1"/>
</dbReference>
<dbReference type="Proteomes" id="UP000332933">
    <property type="component" value="Unassembled WGS sequence"/>
</dbReference>
<dbReference type="GO" id="GO:0005743">
    <property type="term" value="C:mitochondrial inner membrane"/>
    <property type="evidence" value="ECO:0007669"/>
    <property type="project" value="UniProtKB-SubCell"/>
</dbReference>
<dbReference type="Pfam" id="PF07766">
    <property type="entry name" value="LETM1_RBD"/>
    <property type="match status" value="1"/>
</dbReference>
<keyword evidence="4 8" id="KW-1133">Transmembrane helix</keyword>
<dbReference type="EMBL" id="VJMH01007489">
    <property type="protein sequence ID" value="KAF0682744.1"/>
    <property type="molecule type" value="Genomic_DNA"/>
</dbReference>
<evidence type="ECO:0000256" key="7">
    <source>
        <dbReference type="PROSITE-ProRule" id="PRU01094"/>
    </source>
</evidence>
<evidence type="ECO:0000313" key="10">
    <source>
        <dbReference type="EMBL" id="KAF0682744.1"/>
    </source>
</evidence>
<dbReference type="OrthoDB" id="73691at2759"/>
<keyword evidence="3" id="KW-0999">Mitochondrion inner membrane</keyword>
<dbReference type="EMBL" id="CAADRA010007515">
    <property type="protein sequence ID" value="VFU01776.1"/>
    <property type="molecule type" value="Genomic_DNA"/>
</dbReference>
<keyword evidence="5 7" id="KW-0496">Mitochondrion</keyword>
<feature type="transmembrane region" description="Helical" evidence="8">
    <location>
        <begin position="94"/>
        <end position="116"/>
    </location>
</feature>
<keyword evidence="2 8" id="KW-0812">Transmembrane</keyword>
<evidence type="ECO:0000313" key="11">
    <source>
        <dbReference type="EMBL" id="VFU01776.1"/>
    </source>
</evidence>